<accession>A0A4R6QQW9</accession>
<keyword evidence="3" id="KW-1185">Reference proteome</keyword>
<evidence type="ECO:0000313" key="3">
    <source>
        <dbReference type="Proteomes" id="UP000295361"/>
    </source>
</evidence>
<name>A0A4R6QQW9_9BURK</name>
<dbReference type="InterPro" id="IPR043519">
    <property type="entry name" value="NT_sf"/>
</dbReference>
<gene>
    <name evidence="2" type="ORF">DES47_102884</name>
</gene>
<evidence type="ECO:0000259" key="1">
    <source>
        <dbReference type="Pfam" id="PF18765"/>
    </source>
</evidence>
<dbReference type="CDD" id="cd05403">
    <property type="entry name" value="NT_KNTase_like"/>
    <property type="match status" value="1"/>
</dbReference>
<dbReference type="Gene3D" id="3.30.460.10">
    <property type="entry name" value="Beta Polymerase, domain 2"/>
    <property type="match status" value="1"/>
</dbReference>
<comment type="caution">
    <text evidence="2">The sequence shown here is derived from an EMBL/GenBank/DDBJ whole genome shotgun (WGS) entry which is preliminary data.</text>
</comment>
<dbReference type="InParanoid" id="A0A4R6QQW9"/>
<organism evidence="2 3">
    <name type="scientific">Roseateles toxinivorans</name>
    <dbReference type="NCBI Taxonomy" id="270368"/>
    <lineage>
        <taxon>Bacteria</taxon>
        <taxon>Pseudomonadati</taxon>
        <taxon>Pseudomonadota</taxon>
        <taxon>Betaproteobacteria</taxon>
        <taxon>Burkholderiales</taxon>
        <taxon>Sphaerotilaceae</taxon>
        <taxon>Roseateles</taxon>
    </lineage>
</organism>
<dbReference type="InterPro" id="IPR041633">
    <property type="entry name" value="Polbeta"/>
</dbReference>
<sequence length="191" mass="21408">MSSVDFLFTPTVQRVLGTTLTRPDRSFTLQELLRSAAAGRGSAQQQIDRLVQAGVLVEEPRRGRQRSIRANTEFFLYPELRSIALKTFGLIEPVREALQPYADRIEKAFVFGSVVKGTDTSQSDIDVMVIGLVPQLELFEVTSRLQQTLGRRVQFNVYEPAEWRDLVANDPVVSQIAGGPRLEVLPYAKTD</sequence>
<protein>
    <submittedName>
        <fullName evidence="2">Nucleotidyltransferase-like protein</fullName>
    </submittedName>
</protein>
<dbReference type="EMBL" id="SNXS01000002">
    <property type="protein sequence ID" value="TDP73137.1"/>
    <property type="molecule type" value="Genomic_DNA"/>
</dbReference>
<keyword evidence="2" id="KW-0808">Transferase</keyword>
<dbReference type="Proteomes" id="UP000295361">
    <property type="component" value="Unassembled WGS sequence"/>
</dbReference>
<dbReference type="AlphaFoldDB" id="A0A4R6QQW9"/>
<dbReference type="Pfam" id="PF18765">
    <property type="entry name" value="Polbeta"/>
    <property type="match status" value="1"/>
</dbReference>
<feature type="domain" description="Polymerase beta nucleotidyltransferase" evidence="1">
    <location>
        <begin position="97"/>
        <end position="159"/>
    </location>
</feature>
<reference evidence="2 3" key="1">
    <citation type="submission" date="2019-03" db="EMBL/GenBank/DDBJ databases">
        <title>Genomic Encyclopedia of Type Strains, Phase IV (KMG-IV): sequencing the most valuable type-strain genomes for metagenomic binning, comparative biology and taxonomic classification.</title>
        <authorList>
            <person name="Goeker M."/>
        </authorList>
    </citation>
    <scope>NUCLEOTIDE SEQUENCE [LARGE SCALE GENOMIC DNA]</scope>
    <source>
        <strain evidence="2 3">DSM 16998</strain>
    </source>
</reference>
<dbReference type="OrthoDB" id="8223306at2"/>
<proteinExistence type="predicted"/>
<dbReference type="SUPFAM" id="SSF81301">
    <property type="entry name" value="Nucleotidyltransferase"/>
    <property type="match status" value="1"/>
</dbReference>
<dbReference type="GO" id="GO:0016740">
    <property type="term" value="F:transferase activity"/>
    <property type="evidence" value="ECO:0007669"/>
    <property type="project" value="UniProtKB-KW"/>
</dbReference>
<dbReference type="RefSeq" id="WP_133700540.1">
    <property type="nucleotide sequence ID" value="NZ_SNXS01000002.1"/>
</dbReference>
<evidence type="ECO:0000313" key="2">
    <source>
        <dbReference type="EMBL" id="TDP73137.1"/>
    </source>
</evidence>